<dbReference type="OrthoDB" id="10498351at2759"/>
<dbReference type="InParanoid" id="A0A2P5D3V5"/>
<proteinExistence type="predicted"/>
<evidence type="ECO:0000313" key="1">
    <source>
        <dbReference type="EMBL" id="PON67977.1"/>
    </source>
</evidence>
<dbReference type="AlphaFoldDB" id="A0A2P5D3V5"/>
<protein>
    <submittedName>
        <fullName evidence="1">Uncharacterized protein</fullName>
    </submittedName>
</protein>
<comment type="caution">
    <text evidence="1">The sequence shown here is derived from an EMBL/GenBank/DDBJ whole genome shotgun (WGS) entry which is preliminary data.</text>
</comment>
<name>A0A2P5D3V5_TREOI</name>
<keyword evidence="2" id="KW-1185">Reference proteome</keyword>
<sequence>MEEGGESSNVLGTYKHRFNPRASFAFLHLLPIFYQNPLKEPKPRTQKCVFFKKITKKKKKKKEAKIHKTQISDCLN</sequence>
<dbReference type="EMBL" id="JXTC01000299">
    <property type="protein sequence ID" value="PON67977.1"/>
    <property type="molecule type" value="Genomic_DNA"/>
</dbReference>
<accession>A0A2P5D3V5</accession>
<organism evidence="1 2">
    <name type="scientific">Trema orientale</name>
    <name type="common">Charcoal tree</name>
    <name type="synonym">Celtis orientalis</name>
    <dbReference type="NCBI Taxonomy" id="63057"/>
    <lineage>
        <taxon>Eukaryota</taxon>
        <taxon>Viridiplantae</taxon>
        <taxon>Streptophyta</taxon>
        <taxon>Embryophyta</taxon>
        <taxon>Tracheophyta</taxon>
        <taxon>Spermatophyta</taxon>
        <taxon>Magnoliopsida</taxon>
        <taxon>eudicotyledons</taxon>
        <taxon>Gunneridae</taxon>
        <taxon>Pentapetalae</taxon>
        <taxon>rosids</taxon>
        <taxon>fabids</taxon>
        <taxon>Rosales</taxon>
        <taxon>Cannabaceae</taxon>
        <taxon>Trema</taxon>
    </lineage>
</organism>
<gene>
    <name evidence="1" type="ORF">TorRG33x02_262970</name>
</gene>
<dbReference type="Proteomes" id="UP000237000">
    <property type="component" value="Unassembled WGS sequence"/>
</dbReference>
<evidence type="ECO:0000313" key="2">
    <source>
        <dbReference type="Proteomes" id="UP000237000"/>
    </source>
</evidence>
<reference evidence="2" key="1">
    <citation type="submission" date="2016-06" db="EMBL/GenBank/DDBJ databases">
        <title>Parallel loss of symbiosis genes in relatives of nitrogen-fixing non-legume Parasponia.</title>
        <authorList>
            <person name="Van Velzen R."/>
            <person name="Holmer R."/>
            <person name="Bu F."/>
            <person name="Rutten L."/>
            <person name="Van Zeijl A."/>
            <person name="Liu W."/>
            <person name="Santuari L."/>
            <person name="Cao Q."/>
            <person name="Sharma T."/>
            <person name="Shen D."/>
            <person name="Roswanjaya Y."/>
            <person name="Wardhani T."/>
            <person name="Kalhor M.S."/>
            <person name="Jansen J."/>
            <person name="Van den Hoogen J."/>
            <person name="Gungor B."/>
            <person name="Hartog M."/>
            <person name="Hontelez J."/>
            <person name="Verver J."/>
            <person name="Yang W.-C."/>
            <person name="Schijlen E."/>
            <person name="Repin R."/>
            <person name="Schilthuizen M."/>
            <person name="Schranz E."/>
            <person name="Heidstra R."/>
            <person name="Miyata K."/>
            <person name="Fedorova E."/>
            <person name="Kohlen W."/>
            <person name="Bisseling T."/>
            <person name="Smit S."/>
            <person name="Geurts R."/>
        </authorList>
    </citation>
    <scope>NUCLEOTIDE SEQUENCE [LARGE SCALE GENOMIC DNA]</scope>
    <source>
        <strain evidence="2">cv. RG33-2</strain>
    </source>
</reference>